<protein>
    <submittedName>
        <fullName evidence="2">EDD domain protein, DegV family</fullName>
    </submittedName>
</protein>
<dbReference type="Pfam" id="PF02645">
    <property type="entry name" value="DegV"/>
    <property type="match status" value="1"/>
</dbReference>
<dbReference type="PANTHER" id="PTHR33434:SF2">
    <property type="entry name" value="FATTY ACID-BINDING PROTEIN TM_1468"/>
    <property type="match status" value="1"/>
</dbReference>
<keyword evidence="1" id="KW-0446">Lipid-binding</keyword>
<dbReference type="Gene3D" id="3.40.50.10170">
    <property type="match status" value="1"/>
</dbReference>
<dbReference type="InterPro" id="IPR043168">
    <property type="entry name" value="DegV_C"/>
</dbReference>
<accession>A0A1H7AJD1</accession>
<dbReference type="RefSeq" id="WP_092054263.1">
    <property type="nucleotide sequence ID" value="NZ_FNZF01000004.1"/>
</dbReference>
<gene>
    <name evidence="2" type="ORF">SAMN04488127_2317</name>
</gene>
<reference evidence="3" key="1">
    <citation type="submission" date="2016-10" db="EMBL/GenBank/DDBJ databases">
        <authorList>
            <person name="Varghese N."/>
            <person name="Submissions S."/>
        </authorList>
    </citation>
    <scope>NUCLEOTIDE SEQUENCE [LARGE SCALE GENOMIC DNA]</scope>
    <source>
        <strain evidence="3">CGMCC 1.6763</strain>
    </source>
</reference>
<dbReference type="PANTHER" id="PTHR33434">
    <property type="entry name" value="DEGV DOMAIN-CONTAINING PROTEIN DR_1986-RELATED"/>
    <property type="match status" value="1"/>
</dbReference>
<keyword evidence="3" id="KW-1185">Reference proteome</keyword>
<organism evidence="2 3">
    <name type="scientific">Bhargavaea ginsengi</name>
    <dbReference type="NCBI Taxonomy" id="426757"/>
    <lineage>
        <taxon>Bacteria</taxon>
        <taxon>Bacillati</taxon>
        <taxon>Bacillota</taxon>
        <taxon>Bacilli</taxon>
        <taxon>Bacillales</taxon>
        <taxon>Caryophanaceae</taxon>
        <taxon>Bhargavaea</taxon>
    </lineage>
</organism>
<dbReference type="AlphaFoldDB" id="A0A1H7AJD1"/>
<dbReference type="NCBIfam" id="TIGR00762">
    <property type="entry name" value="DegV"/>
    <property type="match status" value="1"/>
</dbReference>
<dbReference type="PROSITE" id="PS51482">
    <property type="entry name" value="DEGV"/>
    <property type="match status" value="1"/>
</dbReference>
<name>A0A1H7AJD1_9BACL</name>
<dbReference type="EMBL" id="FNZF01000004">
    <property type="protein sequence ID" value="SEJ62192.1"/>
    <property type="molecule type" value="Genomic_DNA"/>
</dbReference>
<dbReference type="InterPro" id="IPR050270">
    <property type="entry name" value="DegV_domain_contain"/>
</dbReference>
<dbReference type="GO" id="GO:0008289">
    <property type="term" value="F:lipid binding"/>
    <property type="evidence" value="ECO:0007669"/>
    <property type="project" value="UniProtKB-KW"/>
</dbReference>
<dbReference type="Proteomes" id="UP000199200">
    <property type="component" value="Unassembled WGS sequence"/>
</dbReference>
<dbReference type="OrthoDB" id="9775494at2"/>
<proteinExistence type="predicted"/>
<dbReference type="STRING" id="426757.SAMN04488127_2317"/>
<evidence type="ECO:0000313" key="3">
    <source>
        <dbReference type="Proteomes" id="UP000199200"/>
    </source>
</evidence>
<dbReference type="InterPro" id="IPR003797">
    <property type="entry name" value="DegV"/>
</dbReference>
<dbReference type="SUPFAM" id="SSF82549">
    <property type="entry name" value="DAK1/DegV-like"/>
    <property type="match status" value="1"/>
</dbReference>
<evidence type="ECO:0000313" key="2">
    <source>
        <dbReference type="EMBL" id="SEJ62192.1"/>
    </source>
</evidence>
<sequence>MKTAIVTDSTAYLPGPERDRLGIRMIPLSVTIEGITYEEEVDLKADQFYDLVREGELPKTSQPPIGKFADCFEKLREQGYGSAVVVTLSSGISGTYNSAGQAGELVEGLDVHVFDSEIACMPQGFYVLRAAKMAQDGASPEEIMAELADMKKTLRAYFMADDLEHLQRGGRLSGAQALIGGLLQVKPLLHFKERVIVPFEKVRTRKKALNRIAELLAQDAGDGPLEASIIHANRPEDAEAWREELSRKFPEVEFVISYFGPVIGTHLGEGSMGLGWVKK</sequence>
<dbReference type="Gene3D" id="3.30.1180.10">
    <property type="match status" value="1"/>
</dbReference>
<evidence type="ECO:0000256" key="1">
    <source>
        <dbReference type="ARBA" id="ARBA00023121"/>
    </source>
</evidence>